<organism evidence="2 3">
    <name type="scientific">Bionectria ochroleuca</name>
    <name type="common">Gliocladium roseum</name>
    <dbReference type="NCBI Taxonomy" id="29856"/>
    <lineage>
        <taxon>Eukaryota</taxon>
        <taxon>Fungi</taxon>
        <taxon>Dikarya</taxon>
        <taxon>Ascomycota</taxon>
        <taxon>Pezizomycotina</taxon>
        <taxon>Sordariomycetes</taxon>
        <taxon>Hypocreomycetidae</taxon>
        <taxon>Hypocreales</taxon>
        <taxon>Bionectriaceae</taxon>
        <taxon>Clonostachys</taxon>
    </lineage>
</organism>
<evidence type="ECO:0000313" key="2">
    <source>
        <dbReference type="EMBL" id="KAF9745348.1"/>
    </source>
</evidence>
<dbReference type="AlphaFoldDB" id="A0A8H7N206"/>
<sequence>MHCGPSPEAIRAHPLSKGPQAIKTISSRNLVAINIGIIIILTGILTIIIGISLSIHDITFHKAATLLAAEHWQPSTAISQQEWHKKIYHHYEHLCRGHGIHHCRYH</sequence>
<dbReference type="EMBL" id="JADCTT010000013">
    <property type="protein sequence ID" value="KAF9745348.1"/>
    <property type="molecule type" value="Genomic_DNA"/>
</dbReference>
<feature type="transmembrane region" description="Helical" evidence="1">
    <location>
        <begin position="31"/>
        <end position="53"/>
    </location>
</feature>
<gene>
    <name evidence="2" type="ORF">IM811_004970</name>
</gene>
<reference evidence="2" key="1">
    <citation type="submission" date="2020-10" db="EMBL/GenBank/DDBJ databases">
        <title>High-Quality Genome Resource of Clonostachys rosea strain S41 by Oxford Nanopore Long-Read Sequencing.</title>
        <authorList>
            <person name="Wang H."/>
        </authorList>
    </citation>
    <scope>NUCLEOTIDE SEQUENCE</scope>
    <source>
        <strain evidence="2">S41</strain>
    </source>
</reference>
<protein>
    <submittedName>
        <fullName evidence="2">Uncharacterized protein</fullName>
    </submittedName>
</protein>
<evidence type="ECO:0000256" key="1">
    <source>
        <dbReference type="SAM" id="Phobius"/>
    </source>
</evidence>
<dbReference type="Proteomes" id="UP000616885">
    <property type="component" value="Unassembled WGS sequence"/>
</dbReference>
<keyword evidence="1" id="KW-1133">Transmembrane helix</keyword>
<evidence type="ECO:0000313" key="3">
    <source>
        <dbReference type="Proteomes" id="UP000616885"/>
    </source>
</evidence>
<comment type="caution">
    <text evidence="2">The sequence shown here is derived from an EMBL/GenBank/DDBJ whole genome shotgun (WGS) entry which is preliminary data.</text>
</comment>
<name>A0A8H7N206_BIOOC</name>
<proteinExistence type="predicted"/>
<accession>A0A8H7N206</accession>
<keyword evidence="1" id="KW-0472">Membrane</keyword>
<keyword evidence="1" id="KW-0812">Transmembrane</keyword>